<keyword evidence="7" id="KW-1185">Reference proteome</keyword>
<keyword evidence="4" id="KW-0456">Lyase</keyword>
<accession>A0A368Z4Z0</accession>
<evidence type="ECO:0000313" key="6">
    <source>
        <dbReference type="EMBL" id="RCW86307.1"/>
    </source>
</evidence>
<dbReference type="InterPro" id="IPR006913">
    <property type="entry name" value="CENP-V/GFA"/>
</dbReference>
<evidence type="ECO:0000259" key="5">
    <source>
        <dbReference type="PROSITE" id="PS51891"/>
    </source>
</evidence>
<proteinExistence type="inferred from homology"/>
<comment type="caution">
    <text evidence="6">The sequence shown here is derived from an EMBL/GenBank/DDBJ whole genome shotgun (WGS) entry which is preliminary data.</text>
</comment>
<reference evidence="6 7" key="1">
    <citation type="submission" date="2018-07" db="EMBL/GenBank/DDBJ databases">
        <title>Genomic Encyclopedia of Type Strains, Phase III (KMG-III): the genomes of soil and plant-associated and newly described type strains.</title>
        <authorList>
            <person name="Whitman W."/>
        </authorList>
    </citation>
    <scope>NUCLEOTIDE SEQUENCE [LARGE SCALE GENOMIC DNA]</scope>
    <source>
        <strain evidence="6 7">31-25a</strain>
    </source>
</reference>
<dbReference type="PROSITE" id="PS51891">
    <property type="entry name" value="CENP_V_GFA"/>
    <property type="match status" value="1"/>
</dbReference>
<evidence type="ECO:0000256" key="2">
    <source>
        <dbReference type="ARBA" id="ARBA00022723"/>
    </source>
</evidence>
<dbReference type="Pfam" id="PF04828">
    <property type="entry name" value="GFA"/>
    <property type="match status" value="1"/>
</dbReference>
<dbReference type="GO" id="GO:0016846">
    <property type="term" value="F:carbon-sulfur lyase activity"/>
    <property type="evidence" value="ECO:0007669"/>
    <property type="project" value="InterPro"/>
</dbReference>
<dbReference type="InterPro" id="IPR011057">
    <property type="entry name" value="Mss4-like_sf"/>
</dbReference>
<dbReference type="Gene3D" id="3.90.1590.10">
    <property type="entry name" value="glutathione-dependent formaldehyde- activating enzyme (gfa)"/>
    <property type="match status" value="1"/>
</dbReference>
<evidence type="ECO:0000256" key="1">
    <source>
        <dbReference type="ARBA" id="ARBA00005495"/>
    </source>
</evidence>
<feature type="domain" description="CENP-V/GFA" evidence="5">
    <location>
        <begin position="47"/>
        <end position="170"/>
    </location>
</feature>
<keyword evidence="3" id="KW-0862">Zinc</keyword>
<dbReference type="SUPFAM" id="SSF51316">
    <property type="entry name" value="Mss4-like"/>
    <property type="match status" value="1"/>
</dbReference>
<dbReference type="EMBL" id="QPJM01000002">
    <property type="protein sequence ID" value="RCW86307.1"/>
    <property type="molecule type" value="Genomic_DNA"/>
</dbReference>
<evidence type="ECO:0000256" key="4">
    <source>
        <dbReference type="ARBA" id="ARBA00023239"/>
    </source>
</evidence>
<dbReference type="AlphaFoldDB" id="A0A368Z4Z0"/>
<name>A0A368Z4Z0_9HYPH</name>
<organism evidence="6 7">
    <name type="scientific">Phyllobacterium bourgognense</name>
    <dbReference type="NCBI Taxonomy" id="314236"/>
    <lineage>
        <taxon>Bacteria</taxon>
        <taxon>Pseudomonadati</taxon>
        <taxon>Pseudomonadota</taxon>
        <taxon>Alphaproteobacteria</taxon>
        <taxon>Hyphomicrobiales</taxon>
        <taxon>Phyllobacteriaceae</taxon>
        <taxon>Phyllobacterium</taxon>
    </lineage>
</organism>
<dbReference type="PANTHER" id="PTHR33337">
    <property type="entry name" value="GFA DOMAIN-CONTAINING PROTEIN"/>
    <property type="match status" value="1"/>
</dbReference>
<gene>
    <name evidence="6" type="ORF">C7476_102287</name>
</gene>
<evidence type="ECO:0000256" key="3">
    <source>
        <dbReference type="ARBA" id="ARBA00022833"/>
    </source>
</evidence>
<protein>
    <recommendedName>
        <fullName evidence="5">CENP-V/GFA domain-containing protein</fullName>
    </recommendedName>
</protein>
<dbReference type="PANTHER" id="PTHR33337:SF40">
    <property type="entry name" value="CENP-V_GFA DOMAIN-CONTAINING PROTEIN-RELATED"/>
    <property type="match status" value="1"/>
</dbReference>
<evidence type="ECO:0000313" key="7">
    <source>
        <dbReference type="Proteomes" id="UP000253324"/>
    </source>
</evidence>
<dbReference type="Proteomes" id="UP000253324">
    <property type="component" value="Unassembled WGS sequence"/>
</dbReference>
<keyword evidence="2" id="KW-0479">Metal-binding</keyword>
<comment type="similarity">
    <text evidence="1">Belongs to the Gfa family.</text>
</comment>
<dbReference type="GO" id="GO:0046872">
    <property type="term" value="F:metal ion binding"/>
    <property type="evidence" value="ECO:0007669"/>
    <property type="project" value="UniProtKB-KW"/>
</dbReference>
<sequence length="184" mass="20491">MDCKPITSLAELDCLQSAYLPHGELVEPRKAAMQLSVRGRNILTQLHRGSCLCGRVHFETRGKLRGIVYCHCSQCRKQSGHFYAATNVQDDSIDISGEENISWYEASEFARRGFCKNCGSVLFWKHKDLDYISVMAGSFDQPSGLQGESHIFVEDKGDYYRIDDDLPKYAKSGGGVVVAADGQD</sequence>